<organism evidence="8 9">
    <name type="scientific">Promethearchaeum syntrophicum</name>
    <dbReference type="NCBI Taxonomy" id="2594042"/>
    <lineage>
        <taxon>Archaea</taxon>
        <taxon>Promethearchaeati</taxon>
        <taxon>Promethearchaeota</taxon>
        <taxon>Promethearchaeia</taxon>
        <taxon>Promethearchaeales</taxon>
        <taxon>Promethearchaeaceae</taxon>
        <taxon>Promethearchaeum</taxon>
    </lineage>
</organism>
<dbReference type="AlphaFoldDB" id="A0A5B9D7W5"/>
<keyword evidence="3 4" id="KW-0653">Protein transport</keyword>
<reference evidence="8 9" key="2">
    <citation type="journal article" date="2024" name="Int. J. Syst. Evol. Microbiol.">
        <title>Promethearchaeum syntrophicum gen. nov., sp. nov., an anaerobic, obligately syntrophic archaeon, the first isolate of the lineage 'Asgard' archaea, and proposal of the new archaeal phylum Promethearchaeota phyl. nov. and kingdom Promethearchaeati regn. nov.</title>
        <authorList>
            <person name="Imachi H."/>
            <person name="Nobu M.K."/>
            <person name="Kato S."/>
            <person name="Takaki Y."/>
            <person name="Miyazaki M."/>
            <person name="Miyata M."/>
            <person name="Ogawara M."/>
            <person name="Saito Y."/>
            <person name="Sakai S."/>
            <person name="Tahara Y.O."/>
            <person name="Takano Y."/>
            <person name="Tasumi E."/>
            <person name="Uematsu K."/>
            <person name="Yoshimura T."/>
            <person name="Itoh T."/>
            <person name="Ohkuma M."/>
            <person name="Takai K."/>
        </authorList>
    </citation>
    <scope>NUCLEOTIDE SEQUENCE [LARGE SCALE GENOMIC DNA]</scope>
    <source>
        <strain evidence="8 9">MK-D1</strain>
    </source>
</reference>
<keyword evidence="2 4" id="KW-0694">RNA-binding</keyword>
<dbReference type="InterPro" id="IPR005231">
    <property type="entry name" value="NAC_arc"/>
</dbReference>
<dbReference type="OrthoDB" id="53273at2157"/>
<evidence type="ECO:0000313" key="9">
    <source>
        <dbReference type="Proteomes" id="UP000321408"/>
    </source>
</evidence>
<reference evidence="8 9" key="1">
    <citation type="journal article" date="2020" name="Nature">
        <title>Isolation of an archaeon at the prokaryote-eukaryote interface.</title>
        <authorList>
            <person name="Imachi H."/>
            <person name="Nobu M.K."/>
            <person name="Nakahara N."/>
            <person name="Morono Y."/>
            <person name="Ogawara M."/>
            <person name="Takaki Y."/>
            <person name="Takano Y."/>
            <person name="Uematsu K."/>
            <person name="Ikuta T."/>
            <person name="Ito M."/>
            <person name="Matsui Y."/>
            <person name="Miyazaki M."/>
            <person name="Murata K."/>
            <person name="Saito Y."/>
            <person name="Sakai S."/>
            <person name="Song C."/>
            <person name="Tasumi E."/>
            <person name="Yamanaka Y."/>
            <person name="Yamaguchi T."/>
            <person name="Kamagata Y."/>
            <person name="Tamaki H."/>
            <person name="Takai K."/>
        </authorList>
    </citation>
    <scope>NUCLEOTIDE SEQUENCE [LARGE SCALE GENOMIC DNA]</scope>
    <source>
        <strain evidence="8 9">MK-D1</strain>
    </source>
</reference>
<accession>A0A5B9D7W5</accession>
<dbReference type="HAMAP" id="MF_00814">
    <property type="entry name" value="NAC_arch"/>
    <property type="match status" value="1"/>
</dbReference>
<evidence type="ECO:0000256" key="5">
    <source>
        <dbReference type="NCBIfam" id="TIGR00264"/>
    </source>
</evidence>
<evidence type="ECO:0000256" key="3">
    <source>
        <dbReference type="ARBA" id="ARBA00022927"/>
    </source>
</evidence>
<keyword evidence="9" id="KW-1185">Reference proteome</keyword>
<dbReference type="SMART" id="SM01407">
    <property type="entry name" value="NAC"/>
    <property type="match status" value="1"/>
</dbReference>
<evidence type="ECO:0000256" key="4">
    <source>
        <dbReference type="HAMAP-Rule" id="MF_00814"/>
    </source>
</evidence>
<keyword evidence="1 4" id="KW-0813">Transport</keyword>
<dbReference type="Pfam" id="PF01849">
    <property type="entry name" value="NAC"/>
    <property type="match status" value="1"/>
</dbReference>
<comment type="similarity">
    <text evidence="4">Belongs to the NAC-alpha family.</text>
</comment>
<dbReference type="InterPro" id="IPR009060">
    <property type="entry name" value="UBA-like_sf"/>
</dbReference>
<dbReference type="PROSITE" id="PS51151">
    <property type="entry name" value="NAC_AB"/>
    <property type="match status" value="1"/>
</dbReference>
<sequence>MGKLPKSMQEKKRKAKALRTQGSAPSNKSNVSNKSMNRQMRRRMQQQGVDGMEPIEAYRVIIQTENEDLVIDDPQVIKVKQQGMEVFQVIGSPKKQPASSYKTGQIDNNLETSADSEEIQEEFDDDSNLNVEITEQDIQLVSMQTGVTPKEAERALKETNGDLARAIINLKTK</sequence>
<name>A0A5B9D7W5_9ARCH</name>
<dbReference type="GO" id="GO:0003723">
    <property type="term" value="F:RNA binding"/>
    <property type="evidence" value="ECO:0007669"/>
    <property type="project" value="UniProtKB-UniRule"/>
</dbReference>
<gene>
    <name evidence="4" type="primary">nac</name>
    <name evidence="8" type="ORF">DSAG12_00637</name>
</gene>
<dbReference type="Pfam" id="PF19026">
    <property type="entry name" value="UBA_HYPK"/>
    <property type="match status" value="1"/>
</dbReference>
<evidence type="ECO:0000256" key="6">
    <source>
        <dbReference type="SAM" id="MobiDB-lite"/>
    </source>
</evidence>
<dbReference type="InterPro" id="IPR002715">
    <property type="entry name" value="Nas_poly-pep-assoc_cplx_dom"/>
</dbReference>
<dbReference type="Gene3D" id="1.10.8.10">
    <property type="entry name" value="DNA helicase RuvA subunit, C-terminal domain"/>
    <property type="match status" value="1"/>
</dbReference>
<dbReference type="GeneID" id="41328642"/>
<dbReference type="CDD" id="cd14359">
    <property type="entry name" value="UBA_AeNAC"/>
    <property type="match status" value="1"/>
</dbReference>
<feature type="domain" description="NAC-A/B" evidence="7">
    <location>
        <begin position="34"/>
        <end position="102"/>
    </location>
</feature>
<dbReference type="KEGG" id="psyt:DSAG12_00637"/>
<dbReference type="Proteomes" id="UP000321408">
    <property type="component" value="Chromosome"/>
</dbReference>
<feature type="region of interest" description="Disordered" evidence="6">
    <location>
        <begin position="1"/>
        <end position="52"/>
    </location>
</feature>
<evidence type="ECO:0000256" key="2">
    <source>
        <dbReference type="ARBA" id="ARBA00022884"/>
    </source>
</evidence>
<dbReference type="NCBIfam" id="TIGR00264">
    <property type="entry name" value="archaeal-type nascent polypeptide-associated complex protein"/>
    <property type="match status" value="1"/>
</dbReference>
<dbReference type="InterPro" id="IPR038187">
    <property type="entry name" value="NAC_A/B_dom_sf"/>
</dbReference>
<comment type="function">
    <text evidence="4">Contacts the emerging nascent chain on the ribosome.</text>
</comment>
<dbReference type="Gene3D" id="2.20.70.30">
    <property type="entry name" value="Nascent polypeptide-associated complex domain"/>
    <property type="match status" value="1"/>
</dbReference>
<protein>
    <recommendedName>
        <fullName evidence="4 5">Nascent polypeptide-associated complex protein</fullName>
    </recommendedName>
</protein>
<dbReference type="RefSeq" id="WP_147661761.1">
    <property type="nucleotide sequence ID" value="NZ_CP042905.2"/>
</dbReference>
<dbReference type="InterPro" id="IPR044034">
    <property type="entry name" value="NAC-like_UBA"/>
</dbReference>
<evidence type="ECO:0000259" key="7">
    <source>
        <dbReference type="PROSITE" id="PS51151"/>
    </source>
</evidence>
<feature type="compositionally biased region" description="Low complexity" evidence="6">
    <location>
        <begin position="26"/>
        <end position="38"/>
    </location>
</feature>
<comment type="subunit">
    <text evidence="4">Homodimer. Interacts with the ribosome. Binds ribosomal RNA.</text>
</comment>
<dbReference type="GO" id="GO:0015031">
    <property type="term" value="P:protein transport"/>
    <property type="evidence" value="ECO:0007669"/>
    <property type="project" value="UniProtKB-UniRule"/>
</dbReference>
<proteinExistence type="inferred from homology"/>
<dbReference type="SUPFAM" id="SSF46934">
    <property type="entry name" value="UBA-like"/>
    <property type="match status" value="1"/>
</dbReference>
<evidence type="ECO:0000256" key="1">
    <source>
        <dbReference type="ARBA" id="ARBA00022448"/>
    </source>
</evidence>
<dbReference type="EMBL" id="CP042905">
    <property type="protein sequence ID" value="QEE14820.1"/>
    <property type="molecule type" value="Genomic_DNA"/>
</dbReference>
<evidence type="ECO:0000313" key="8">
    <source>
        <dbReference type="EMBL" id="QEE14820.1"/>
    </source>
</evidence>